<accession>A0A2K9LFN5</accession>
<protein>
    <recommendedName>
        <fullName evidence="3">Acyl-CoA thioesterase-like N-terminal HotDog domain-containing protein</fullName>
    </recommendedName>
</protein>
<name>A0A2K9LFN5_9GAMM</name>
<dbReference type="EMBL" id="CP022684">
    <property type="protein sequence ID" value="AUM11053.1"/>
    <property type="molecule type" value="Genomic_DNA"/>
</dbReference>
<evidence type="ECO:0000313" key="5">
    <source>
        <dbReference type="Proteomes" id="UP000235116"/>
    </source>
</evidence>
<keyword evidence="2" id="KW-0378">Hydrolase</keyword>
<dbReference type="SUPFAM" id="SSF54637">
    <property type="entry name" value="Thioesterase/thiol ester dehydrase-isomerase"/>
    <property type="match status" value="1"/>
</dbReference>
<dbReference type="InterPro" id="IPR049449">
    <property type="entry name" value="TesB_ACOT8-like_N"/>
</dbReference>
<feature type="domain" description="Acyl-CoA thioesterase-like N-terminal HotDog" evidence="3">
    <location>
        <begin position="30"/>
        <end position="90"/>
    </location>
</feature>
<dbReference type="Proteomes" id="UP000235116">
    <property type="component" value="Chromosome"/>
</dbReference>
<keyword evidence="5" id="KW-1185">Reference proteome</keyword>
<proteinExistence type="inferred from homology"/>
<dbReference type="GO" id="GO:0009062">
    <property type="term" value="P:fatty acid catabolic process"/>
    <property type="evidence" value="ECO:0007669"/>
    <property type="project" value="TreeGrafter"/>
</dbReference>
<dbReference type="OrthoDB" id="9781019at2"/>
<dbReference type="PANTHER" id="PTHR11066:SF34">
    <property type="entry name" value="ACYL-COENZYME A THIOESTERASE 8"/>
    <property type="match status" value="1"/>
</dbReference>
<dbReference type="InterPro" id="IPR029069">
    <property type="entry name" value="HotDog_dom_sf"/>
</dbReference>
<organism evidence="4 5">
    <name type="scientific">Ketobacter alkanivorans</name>
    <dbReference type="NCBI Taxonomy" id="1917421"/>
    <lineage>
        <taxon>Bacteria</taxon>
        <taxon>Pseudomonadati</taxon>
        <taxon>Pseudomonadota</taxon>
        <taxon>Gammaproteobacteria</taxon>
        <taxon>Pseudomonadales</taxon>
        <taxon>Ketobacteraceae</taxon>
        <taxon>Ketobacter</taxon>
    </lineage>
</organism>
<evidence type="ECO:0000313" key="4">
    <source>
        <dbReference type="EMBL" id="AUM11053.1"/>
    </source>
</evidence>
<dbReference type="GO" id="GO:0006637">
    <property type="term" value="P:acyl-CoA metabolic process"/>
    <property type="evidence" value="ECO:0007669"/>
    <property type="project" value="InterPro"/>
</dbReference>
<evidence type="ECO:0000256" key="1">
    <source>
        <dbReference type="ARBA" id="ARBA00006538"/>
    </source>
</evidence>
<sequence>MTNLVDELINLLDLESIELNLFRGVSRDVVGRNVFGGQVISQSLVAAYRTLEEQRQCHSLHAYFLRPGDMNAPIVFEVDRIRDGGSFTTRIIMKLNLIDFD</sequence>
<comment type="similarity">
    <text evidence="1">Belongs to the C/M/P thioester hydrolase family.</text>
</comment>
<gene>
    <name evidence="4" type="ORF">Kalk_00740</name>
</gene>
<dbReference type="GO" id="GO:0047617">
    <property type="term" value="F:fatty acyl-CoA hydrolase activity"/>
    <property type="evidence" value="ECO:0007669"/>
    <property type="project" value="InterPro"/>
</dbReference>
<dbReference type="InterPro" id="IPR003703">
    <property type="entry name" value="Acyl_CoA_thio"/>
</dbReference>
<dbReference type="Gene3D" id="2.40.160.210">
    <property type="entry name" value="Acyl-CoA thioesterase, double hotdog domain"/>
    <property type="match status" value="1"/>
</dbReference>
<evidence type="ECO:0000259" key="3">
    <source>
        <dbReference type="Pfam" id="PF13622"/>
    </source>
</evidence>
<dbReference type="PANTHER" id="PTHR11066">
    <property type="entry name" value="ACYL-COA THIOESTERASE"/>
    <property type="match status" value="1"/>
</dbReference>
<dbReference type="KEGG" id="kak:Kalk_00740"/>
<reference evidence="5" key="1">
    <citation type="submission" date="2017-08" db="EMBL/GenBank/DDBJ databases">
        <title>Direct submision.</title>
        <authorList>
            <person name="Kim S.-J."/>
            <person name="Rhee S.-K."/>
        </authorList>
    </citation>
    <scope>NUCLEOTIDE SEQUENCE [LARGE SCALE GENOMIC DNA]</scope>
    <source>
        <strain evidence="5">GI5</strain>
    </source>
</reference>
<dbReference type="Pfam" id="PF13622">
    <property type="entry name" value="4HBT_3"/>
    <property type="match status" value="1"/>
</dbReference>
<dbReference type="AlphaFoldDB" id="A0A2K9LFN5"/>
<evidence type="ECO:0000256" key="2">
    <source>
        <dbReference type="ARBA" id="ARBA00022801"/>
    </source>
</evidence>
<dbReference type="CDD" id="cd03445">
    <property type="entry name" value="Thioesterase_II_repeat2"/>
    <property type="match status" value="1"/>
</dbReference>
<dbReference type="InterPro" id="IPR042171">
    <property type="entry name" value="Acyl-CoA_hotdog"/>
</dbReference>